<evidence type="ECO:0000313" key="2">
    <source>
        <dbReference type="Proteomes" id="UP000557392"/>
    </source>
</evidence>
<dbReference type="RefSeq" id="WP_183999997.1">
    <property type="nucleotide sequence ID" value="NZ_JACIEH010000003.1"/>
</dbReference>
<comment type="caution">
    <text evidence="1">The sequence shown here is derived from an EMBL/GenBank/DDBJ whole genome shotgun (WGS) entry which is preliminary data.</text>
</comment>
<proteinExistence type="predicted"/>
<accession>A0A7W6JWB9</accession>
<protein>
    <submittedName>
        <fullName evidence="1">Uncharacterized protein</fullName>
    </submittedName>
</protein>
<dbReference type="EMBL" id="JACIEH010000003">
    <property type="protein sequence ID" value="MBB4100720.1"/>
    <property type="molecule type" value="Genomic_DNA"/>
</dbReference>
<name>A0A7W6JWB9_9SPHN</name>
<dbReference type="AlphaFoldDB" id="A0A7W6JWB9"/>
<keyword evidence="2" id="KW-1185">Reference proteome</keyword>
<dbReference type="Proteomes" id="UP000557392">
    <property type="component" value="Unassembled WGS sequence"/>
</dbReference>
<sequence length="120" mass="12780">MRSRRALLPSRVRGTHGALAVLLGLIAVFSMSVLTGWHEMHPDVHFPETVSAQSHADHPGEDAGGNLDHLAAHAGLHGIGLPADTTVASAPPILSAQWHVATDRFALRQPETSILRPPRA</sequence>
<reference evidence="1 2" key="1">
    <citation type="submission" date="2020-08" db="EMBL/GenBank/DDBJ databases">
        <title>Genomic Encyclopedia of Type Strains, Phase IV (KMG-IV): sequencing the most valuable type-strain genomes for metagenomic binning, comparative biology and taxonomic classification.</title>
        <authorList>
            <person name="Goeker M."/>
        </authorList>
    </citation>
    <scope>NUCLEOTIDE SEQUENCE [LARGE SCALE GENOMIC DNA]</scope>
    <source>
        <strain evidence="1 2">DSM 101806</strain>
    </source>
</reference>
<evidence type="ECO:0000313" key="1">
    <source>
        <dbReference type="EMBL" id="MBB4100720.1"/>
    </source>
</evidence>
<organism evidence="1 2">
    <name type="scientific">Sphingomonas kyeonggiensis</name>
    <dbReference type="NCBI Taxonomy" id="1268553"/>
    <lineage>
        <taxon>Bacteria</taxon>
        <taxon>Pseudomonadati</taxon>
        <taxon>Pseudomonadota</taxon>
        <taxon>Alphaproteobacteria</taxon>
        <taxon>Sphingomonadales</taxon>
        <taxon>Sphingomonadaceae</taxon>
        <taxon>Sphingomonas</taxon>
    </lineage>
</organism>
<gene>
    <name evidence="1" type="ORF">GGR46_004292</name>
</gene>